<dbReference type="PROSITE" id="PS50928">
    <property type="entry name" value="ABC_TM1"/>
    <property type="match status" value="1"/>
</dbReference>
<evidence type="ECO:0000256" key="3">
    <source>
        <dbReference type="ARBA" id="ARBA00022475"/>
    </source>
</evidence>
<feature type="transmembrane region" description="Helical" evidence="9">
    <location>
        <begin position="302"/>
        <end position="323"/>
    </location>
</feature>
<evidence type="ECO:0000256" key="4">
    <source>
        <dbReference type="ARBA" id="ARBA00022692"/>
    </source>
</evidence>
<dbReference type="Proteomes" id="UP000190037">
    <property type="component" value="Unassembled WGS sequence"/>
</dbReference>
<comment type="caution">
    <text evidence="12">The sequence shown here is derived from an EMBL/GenBank/DDBJ whole genome shotgun (WGS) entry which is preliminary data.</text>
</comment>
<dbReference type="GO" id="GO:0015871">
    <property type="term" value="P:choline transport"/>
    <property type="evidence" value="ECO:0007669"/>
    <property type="project" value="TreeGrafter"/>
</dbReference>
<evidence type="ECO:0000256" key="5">
    <source>
        <dbReference type="ARBA" id="ARBA00022989"/>
    </source>
</evidence>
<evidence type="ECO:0000313" key="12">
    <source>
        <dbReference type="EMBL" id="OPC83534.1"/>
    </source>
</evidence>
<keyword evidence="13" id="KW-1185">Reference proteome</keyword>
<dbReference type="OrthoDB" id="9787902at2"/>
<dbReference type="AlphaFoldDB" id="A0A1T3P3F3"/>
<accession>A0A1T3P3F3</accession>
<dbReference type="SUPFAM" id="SSF161098">
    <property type="entry name" value="MetI-like"/>
    <property type="match status" value="1"/>
</dbReference>
<evidence type="ECO:0000256" key="8">
    <source>
        <dbReference type="ARBA" id="ARBA00035652"/>
    </source>
</evidence>
<gene>
    <name evidence="12" type="ORF">B4N89_23665</name>
</gene>
<name>A0A1T3P3F3_9ACTN</name>
<dbReference type="GO" id="GO:0043190">
    <property type="term" value="C:ATP-binding cassette (ABC) transporter complex"/>
    <property type="evidence" value="ECO:0007669"/>
    <property type="project" value="InterPro"/>
</dbReference>
<dbReference type="GO" id="GO:0005275">
    <property type="term" value="F:amine transmembrane transporter activity"/>
    <property type="evidence" value="ECO:0007669"/>
    <property type="project" value="TreeGrafter"/>
</dbReference>
<dbReference type="Pfam" id="PF00528">
    <property type="entry name" value="BPD_transp_1"/>
    <property type="match status" value="1"/>
</dbReference>
<evidence type="ECO:0000256" key="2">
    <source>
        <dbReference type="ARBA" id="ARBA00022448"/>
    </source>
</evidence>
<feature type="transmembrane region" description="Helical" evidence="9">
    <location>
        <begin position="213"/>
        <end position="233"/>
    </location>
</feature>
<evidence type="ECO:0000313" key="13">
    <source>
        <dbReference type="Proteomes" id="UP000190037"/>
    </source>
</evidence>
<dbReference type="InterPro" id="IPR035906">
    <property type="entry name" value="MetI-like_sf"/>
</dbReference>
<keyword evidence="3" id="KW-1003">Cell membrane</keyword>
<comment type="similarity">
    <text evidence="8">In the N-terminal section; belongs to the binding-protein-dependent transport system permease family.</text>
</comment>
<proteinExistence type="inferred from homology"/>
<evidence type="ECO:0000256" key="7">
    <source>
        <dbReference type="ARBA" id="ARBA00035642"/>
    </source>
</evidence>
<reference evidence="12 13" key="1">
    <citation type="submission" date="2017-03" db="EMBL/GenBank/DDBJ databases">
        <title>Draft genome sequence of Streptomyces scabrisporus NF3, endophyte isolated from Amphipterygium adstringens.</title>
        <authorList>
            <person name="Vazquez M."/>
            <person name="Ceapa C.D."/>
            <person name="Rodriguez Luna D."/>
            <person name="Sanchez Esquivel S."/>
        </authorList>
    </citation>
    <scope>NUCLEOTIDE SEQUENCE [LARGE SCALE GENOMIC DNA]</scope>
    <source>
        <strain evidence="12 13">NF3</strain>
    </source>
</reference>
<feature type="transmembrane region" description="Helical" evidence="9">
    <location>
        <begin position="134"/>
        <end position="161"/>
    </location>
</feature>
<comment type="similarity">
    <text evidence="7">In the C-terminal section; belongs to the OsmX family.</text>
</comment>
<comment type="subcellular location">
    <subcellularLocation>
        <location evidence="9">Cell membrane</location>
        <topology evidence="9">Multi-pass membrane protein</topology>
    </subcellularLocation>
    <subcellularLocation>
        <location evidence="1">Membrane</location>
        <topology evidence="1">Multi-pass membrane protein</topology>
    </subcellularLocation>
</comment>
<comment type="similarity">
    <text evidence="9">Belongs to the binding-protein-dependent transport system permease family.</text>
</comment>
<dbReference type="CDD" id="cd13639">
    <property type="entry name" value="PBP2_OpuAC_like"/>
    <property type="match status" value="1"/>
</dbReference>
<dbReference type="FunFam" id="1.10.3720.10:FF:000001">
    <property type="entry name" value="Glycine betaine ABC transporter, permease"/>
    <property type="match status" value="1"/>
</dbReference>
<evidence type="ECO:0000256" key="1">
    <source>
        <dbReference type="ARBA" id="ARBA00004141"/>
    </source>
</evidence>
<evidence type="ECO:0000256" key="9">
    <source>
        <dbReference type="RuleBase" id="RU363032"/>
    </source>
</evidence>
<dbReference type="InterPro" id="IPR000515">
    <property type="entry name" value="MetI-like"/>
</dbReference>
<dbReference type="GO" id="GO:0015226">
    <property type="term" value="F:carnitine transmembrane transporter activity"/>
    <property type="evidence" value="ECO:0007669"/>
    <property type="project" value="TreeGrafter"/>
</dbReference>
<keyword evidence="5 9" id="KW-1133">Transmembrane helix</keyword>
<dbReference type="STRING" id="159449.B4N89_23665"/>
<feature type="domain" description="ABC transmembrane type-1" evidence="11">
    <location>
        <begin position="87"/>
        <end position="266"/>
    </location>
</feature>
<dbReference type="Gene3D" id="3.10.105.10">
    <property type="entry name" value="Dipeptide-binding Protein, Domain 3"/>
    <property type="match status" value="2"/>
</dbReference>
<keyword evidence="6 9" id="KW-0472">Membrane</keyword>
<organism evidence="12 13">
    <name type="scientific">Embleya scabrispora</name>
    <dbReference type="NCBI Taxonomy" id="159449"/>
    <lineage>
        <taxon>Bacteria</taxon>
        <taxon>Bacillati</taxon>
        <taxon>Actinomycetota</taxon>
        <taxon>Actinomycetes</taxon>
        <taxon>Kitasatosporales</taxon>
        <taxon>Streptomycetaceae</taxon>
        <taxon>Embleya</taxon>
    </lineage>
</organism>
<dbReference type="CDD" id="cd06261">
    <property type="entry name" value="TM_PBP2"/>
    <property type="match status" value="1"/>
</dbReference>
<dbReference type="PANTHER" id="PTHR47737:SF1">
    <property type="entry name" value="GLYCINE BETAINE_PROLINE BETAINE TRANSPORT SYSTEM PERMEASE PROTEIN PROW"/>
    <property type="match status" value="1"/>
</dbReference>
<keyword evidence="4 9" id="KW-0812">Transmembrane</keyword>
<evidence type="ECO:0000256" key="6">
    <source>
        <dbReference type="ARBA" id="ARBA00023136"/>
    </source>
</evidence>
<dbReference type="Gene3D" id="1.10.3720.10">
    <property type="entry name" value="MetI-like"/>
    <property type="match status" value="1"/>
</dbReference>
<feature type="region of interest" description="Disordered" evidence="10">
    <location>
        <begin position="587"/>
        <end position="634"/>
    </location>
</feature>
<dbReference type="EMBL" id="MWQN01000001">
    <property type="protein sequence ID" value="OPC83534.1"/>
    <property type="molecule type" value="Genomic_DNA"/>
</dbReference>
<dbReference type="Gene3D" id="3.40.190.100">
    <property type="entry name" value="Glycine betaine-binding periplasmic protein, domain 2"/>
    <property type="match status" value="1"/>
</dbReference>
<evidence type="ECO:0000256" key="10">
    <source>
        <dbReference type="SAM" id="MobiDB-lite"/>
    </source>
</evidence>
<evidence type="ECO:0000259" key="11">
    <source>
        <dbReference type="PROSITE" id="PS50928"/>
    </source>
</evidence>
<dbReference type="RefSeq" id="WP_078977818.1">
    <property type="nucleotide sequence ID" value="NZ_MWQN01000001.1"/>
</dbReference>
<keyword evidence="2 9" id="KW-0813">Transport</keyword>
<dbReference type="InterPro" id="IPR007210">
    <property type="entry name" value="ABC_Gly_betaine_transp_sub-bd"/>
</dbReference>
<feature type="transmembrane region" description="Helical" evidence="9">
    <location>
        <begin position="90"/>
        <end position="114"/>
    </location>
</feature>
<dbReference type="GO" id="GO:0031460">
    <property type="term" value="P:glycine betaine transport"/>
    <property type="evidence" value="ECO:0007669"/>
    <property type="project" value="TreeGrafter"/>
</dbReference>
<protein>
    <recommendedName>
        <fullName evidence="11">ABC transmembrane type-1 domain-containing protein</fullName>
    </recommendedName>
</protein>
<dbReference type="Pfam" id="PF04069">
    <property type="entry name" value="OpuAC"/>
    <property type="match status" value="1"/>
</dbReference>
<dbReference type="SUPFAM" id="SSF53850">
    <property type="entry name" value="Periplasmic binding protein-like II"/>
    <property type="match status" value="1"/>
</dbReference>
<feature type="transmembrane region" description="Helical" evidence="9">
    <location>
        <begin position="245"/>
        <end position="262"/>
    </location>
</feature>
<dbReference type="PANTHER" id="PTHR47737">
    <property type="entry name" value="GLYCINE BETAINE/PROLINE BETAINE TRANSPORT SYSTEM PERMEASE PROTEIN PROW"/>
    <property type="match status" value="1"/>
</dbReference>
<sequence>MPRIHLGDWAESLVDFMRDHFSWLFDFIRSVVGGAVTHLADWLTDSPLPVVVVLFAVIGWAVRGPVFALVAAAGFLLIDGLEMWKPAMSTLALVLVSAVIALLIAIPLGILTARSRAVGTVLRPVLDFMQTMPAFVYLIPAITFFGIGEVPGVVATVVFALPPGVRMTELGIRSVDAEMVEAAEAFGTSEWRILKDVQFPLALPTIMAGVNQVIMLSLSMVVTAGIVGAGGLGSEVFGALSNNNVGLGVEAGVAVVVLAIYLDRTVGAAGQRAEARAKRAKAVRGADGFTPKWLLDWRPRPAVAVGGVVTVALVAGLLGGFGLGTSDGGRKKITVGWIPWEEDVVVTNMYKQLLEKRGYDVTMKQLDVGPLFQGLARGDIDLFLDAWLPTLHKKYLDEYGSKLEEIGRWYNNVDVQLAIPKNLPYASVEDLKGHENEFGGRIVGIEPGANIMDLTEKKLIPEYGLDFDLVKSSTPAMIAELDRQMAAGKPIVVTMWRPHWAYTKYDIKPLADPKQSYGAPGWISSIGRKGFAKDFPDVNTWVKNLKLDDSVLGPLEKKVFVDYAGKPNAAAEGVKAFLKENPDVERKFLSELPPAGGTSGTGGTERPKHDGGKDGQSARPQSLPAATRERAEAS</sequence>
<feature type="transmembrane region" description="Helical" evidence="9">
    <location>
        <begin position="52"/>
        <end position="78"/>
    </location>
</feature>